<protein>
    <recommendedName>
        <fullName evidence="6">RlpA-like double-psi beta-barrel-protein domain-containing protein-containing protein</fullName>
    </recommendedName>
</protein>
<feature type="region of interest" description="Disordered" evidence="2">
    <location>
        <begin position="134"/>
        <end position="237"/>
    </location>
</feature>
<evidence type="ECO:0000313" key="5">
    <source>
        <dbReference type="Proteomes" id="UP001465976"/>
    </source>
</evidence>
<dbReference type="SUPFAM" id="SSF50685">
    <property type="entry name" value="Barwin-like endoglucanases"/>
    <property type="match status" value="1"/>
</dbReference>
<dbReference type="EMBL" id="JBAHYK010000043">
    <property type="protein sequence ID" value="KAL0579970.1"/>
    <property type="molecule type" value="Genomic_DNA"/>
</dbReference>
<feature type="signal peptide" evidence="3">
    <location>
        <begin position="1"/>
        <end position="22"/>
    </location>
</feature>
<reference evidence="4 5" key="1">
    <citation type="submission" date="2024-02" db="EMBL/GenBank/DDBJ databases">
        <title>A draft genome for the cacao thread blight pathogen Marasmius crinis-equi.</title>
        <authorList>
            <person name="Cohen S.P."/>
            <person name="Baruah I.K."/>
            <person name="Amoako-Attah I."/>
            <person name="Bukari Y."/>
            <person name="Meinhardt L.W."/>
            <person name="Bailey B.A."/>
        </authorList>
    </citation>
    <scope>NUCLEOTIDE SEQUENCE [LARGE SCALE GENOMIC DNA]</scope>
    <source>
        <strain evidence="4 5">GH-76</strain>
    </source>
</reference>
<proteinExistence type="predicted"/>
<feature type="compositionally biased region" description="Low complexity" evidence="2">
    <location>
        <begin position="199"/>
        <end position="233"/>
    </location>
</feature>
<keyword evidence="1 3" id="KW-0732">Signal</keyword>
<organism evidence="4 5">
    <name type="scientific">Marasmius crinis-equi</name>
    <dbReference type="NCBI Taxonomy" id="585013"/>
    <lineage>
        <taxon>Eukaryota</taxon>
        <taxon>Fungi</taxon>
        <taxon>Dikarya</taxon>
        <taxon>Basidiomycota</taxon>
        <taxon>Agaricomycotina</taxon>
        <taxon>Agaricomycetes</taxon>
        <taxon>Agaricomycetidae</taxon>
        <taxon>Agaricales</taxon>
        <taxon>Marasmiineae</taxon>
        <taxon>Marasmiaceae</taxon>
        <taxon>Marasmius</taxon>
    </lineage>
</organism>
<feature type="chain" id="PRO_5045162857" description="RlpA-like double-psi beta-barrel-protein domain-containing protein-containing protein" evidence="3">
    <location>
        <begin position="23"/>
        <end position="268"/>
    </location>
</feature>
<evidence type="ECO:0000256" key="2">
    <source>
        <dbReference type="SAM" id="MobiDB-lite"/>
    </source>
</evidence>
<comment type="caution">
    <text evidence="4">The sequence shown here is derived from an EMBL/GenBank/DDBJ whole genome shotgun (WGS) entry which is preliminary data.</text>
</comment>
<dbReference type="InterPro" id="IPR051477">
    <property type="entry name" value="Expansin_CellWall"/>
</dbReference>
<evidence type="ECO:0000256" key="1">
    <source>
        <dbReference type="ARBA" id="ARBA00022729"/>
    </source>
</evidence>
<dbReference type="Gene3D" id="2.40.40.10">
    <property type="entry name" value="RlpA-like domain"/>
    <property type="match status" value="1"/>
</dbReference>
<sequence length="268" mass="27769">MPSKFMNTLLLTATLLLPLVHTLHVPVRGRSLNPTLDDRDLQKRFDNSRFTFYAPGLGACGGTNSESDFIVALNAPQWDGGSHCGQTITISYNGKSTSAQIVDLCPSCAFGALDLSPSLFSFFASQDLGVIQGSWDFGGNGGGGGQAQEPEPPKTTQEPPKTTQEPPKTTQEPPKTTEQPPPPPPTSTSSTPPPPPPTTSSSSSSSSSRAAPTSSQSSSSSASATKSSTSSSALPTVTVFPDTSVGQLCQGVWNMANLVVAGAEVKDP</sequence>
<dbReference type="InterPro" id="IPR036908">
    <property type="entry name" value="RlpA-like_sf"/>
</dbReference>
<dbReference type="PANTHER" id="PTHR31836:SF28">
    <property type="entry name" value="SRCR DOMAIN-CONTAINING PROTEIN-RELATED"/>
    <property type="match status" value="1"/>
</dbReference>
<feature type="compositionally biased region" description="Low complexity" evidence="2">
    <location>
        <begin position="154"/>
        <end position="178"/>
    </location>
</feature>
<dbReference type="CDD" id="cd22191">
    <property type="entry name" value="DPBB_RlpA_EXP_N-like"/>
    <property type="match status" value="1"/>
</dbReference>
<dbReference type="PANTHER" id="PTHR31836">
    <property type="match status" value="1"/>
</dbReference>
<evidence type="ECO:0000256" key="3">
    <source>
        <dbReference type="SAM" id="SignalP"/>
    </source>
</evidence>
<name>A0ABR3FWR5_9AGAR</name>
<keyword evidence="5" id="KW-1185">Reference proteome</keyword>
<feature type="compositionally biased region" description="Gly residues" evidence="2">
    <location>
        <begin position="136"/>
        <end position="146"/>
    </location>
</feature>
<evidence type="ECO:0008006" key="6">
    <source>
        <dbReference type="Google" id="ProtNLM"/>
    </source>
</evidence>
<feature type="compositionally biased region" description="Pro residues" evidence="2">
    <location>
        <begin position="179"/>
        <end position="198"/>
    </location>
</feature>
<dbReference type="Proteomes" id="UP001465976">
    <property type="component" value="Unassembled WGS sequence"/>
</dbReference>
<evidence type="ECO:0000313" key="4">
    <source>
        <dbReference type="EMBL" id="KAL0579970.1"/>
    </source>
</evidence>
<accession>A0ABR3FWR5</accession>
<gene>
    <name evidence="4" type="ORF">V5O48_002054</name>
</gene>